<proteinExistence type="predicted"/>
<dbReference type="PANTHER" id="PTHR11675:SF3">
    <property type="entry name" value="POLYPEPTIDE N-ACETYLGALACTOSAMINYLTRANSFERASE 16"/>
    <property type="match status" value="1"/>
</dbReference>
<dbReference type="EMBL" id="JASSZA010000008">
    <property type="protein sequence ID" value="KAK2104392.1"/>
    <property type="molecule type" value="Genomic_DNA"/>
</dbReference>
<feature type="region of interest" description="Disordered" evidence="2">
    <location>
        <begin position="204"/>
        <end position="243"/>
    </location>
</feature>
<comment type="caution">
    <text evidence="3">The sequence shown here is derived from an EMBL/GenBank/DDBJ whole genome shotgun (WGS) entry which is preliminary data.</text>
</comment>
<dbReference type="Proteomes" id="UP001266305">
    <property type="component" value="Unassembled WGS sequence"/>
</dbReference>
<dbReference type="PANTHER" id="PTHR11675">
    <property type="entry name" value="N-ACETYLGALACTOSAMINYLTRANSFERASE"/>
    <property type="match status" value="1"/>
</dbReference>
<protein>
    <submittedName>
        <fullName evidence="3">Uncharacterized protein</fullName>
    </submittedName>
</protein>
<organism evidence="3 4">
    <name type="scientific">Saguinus oedipus</name>
    <name type="common">Cotton-top tamarin</name>
    <name type="synonym">Oedipomidas oedipus</name>
    <dbReference type="NCBI Taxonomy" id="9490"/>
    <lineage>
        <taxon>Eukaryota</taxon>
        <taxon>Metazoa</taxon>
        <taxon>Chordata</taxon>
        <taxon>Craniata</taxon>
        <taxon>Vertebrata</taxon>
        <taxon>Euteleostomi</taxon>
        <taxon>Mammalia</taxon>
        <taxon>Eutheria</taxon>
        <taxon>Euarchontoglires</taxon>
        <taxon>Primates</taxon>
        <taxon>Haplorrhini</taxon>
        <taxon>Platyrrhini</taxon>
        <taxon>Cebidae</taxon>
        <taxon>Callitrichinae</taxon>
        <taxon>Saguinus</taxon>
    </lineage>
</organism>
<dbReference type="Gene3D" id="3.90.550.10">
    <property type="entry name" value="Spore Coat Polysaccharide Biosynthesis Protein SpsA, Chain A"/>
    <property type="match status" value="1"/>
</dbReference>
<keyword evidence="4" id="KW-1185">Reference proteome</keyword>
<keyword evidence="1" id="KW-1015">Disulfide bond</keyword>
<evidence type="ECO:0000256" key="2">
    <source>
        <dbReference type="SAM" id="MobiDB-lite"/>
    </source>
</evidence>
<feature type="region of interest" description="Disordered" evidence="2">
    <location>
        <begin position="1"/>
        <end position="37"/>
    </location>
</feature>
<sequence length="243" mass="26799">MSEVEQLWVVTGARSERAEERGGGSPEELMELPGATPTLPPYPLHLTGSGPTDVSAPTPRDSRVILKGELRPLGGVRLLTTSVYQHSSHSHVTIMSICVTGTPSKGFDEKAYLSAKQLKAGEDPYRQHAFNQLESDKLSPDRPIRDTRHYSCPSVSYSSDLPATSVIITFHNEARSTLLRTVKSMEPRRCRKDEPCPEKLTLVNQGQEDPRSPTVRGMRQSNTRLGVQDKGRNAGIRSRGRQG</sequence>
<name>A0ABQ9V7M1_SAGOE</name>
<accession>A0ABQ9V7M1</accession>
<gene>
    <name evidence="3" type="ORF">P7K49_018248</name>
</gene>
<evidence type="ECO:0000256" key="1">
    <source>
        <dbReference type="ARBA" id="ARBA00023157"/>
    </source>
</evidence>
<evidence type="ECO:0000313" key="4">
    <source>
        <dbReference type="Proteomes" id="UP001266305"/>
    </source>
</evidence>
<evidence type="ECO:0000313" key="3">
    <source>
        <dbReference type="EMBL" id="KAK2104392.1"/>
    </source>
</evidence>
<reference evidence="3 4" key="1">
    <citation type="submission" date="2023-05" db="EMBL/GenBank/DDBJ databases">
        <title>B98-5 Cell Line De Novo Hybrid Assembly: An Optical Mapping Approach.</title>
        <authorList>
            <person name="Kananen K."/>
            <person name="Auerbach J.A."/>
            <person name="Kautto E."/>
            <person name="Blachly J.S."/>
        </authorList>
    </citation>
    <scope>NUCLEOTIDE SEQUENCE [LARGE SCALE GENOMIC DNA]</scope>
    <source>
        <strain evidence="3">B95-8</strain>
        <tissue evidence="3">Cell line</tissue>
    </source>
</reference>
<dbReference type="InterPro" id="IPR029044">
    <property type="entry name" value="Nucleotide-diphossugar_trans"/>
</dbReference>